<dbReference type="EMBL" id="MU003822">
    <property type="protein sequence ID" value="KAF2718605.1"/>
    <property type="molecule type" value="Genomic_DNA"/>
</dbReference>
<keyword evidence="2 5" id="KW-0812">Transmembrane</keyword>
<evidence type="ECO:0000256" key="1">
    <source>
        <dbReference type="ARBA" id="ARBA00004141"/>
    </source>
</evidence>
<dbReference type="OrthoDB" id="10021397at2759"/>
<evidence type="ECO:0000313" key="6">
    <source>
        <dbReference type="EMBL" id="KAF2718605.1"/>
    </source>
</evidence>
<dbReference type="PANTHER" id="PTHR23501:SF201">
    <property type="entry name" value="MFS AFLATOXIN EFFLUX PUMP"/>
    <property type="match status" value="1"/>
</dbReference>
<keyword evidence="7" id="KW-1185">Reference proteome</keyword>
<keyword evidence="3 5" id="KW-1133">Transmembrane helix</keyword>
<dbReference type="GO" id="GO:0005886">
    <property type="term" value="C:plasma membrane"/>
    <property type="evidence" value="ECO:0007669"/>
    <property type="project" value="TreeGrafter"/>
</dbReference>
<evidence type="ECO:0000256" key="5">
    <source>
        <dbReference type="SAM" id="Phobius"/>
    </source>
</evidence>
<proteinExistence type="predicted"/>
<dbReference type="InterPro" id="IPR011701">
    <property type="entry name" value="MFS"/>
</dbReference>
<feature type="transmembrane region" description="Helical" evidence="5">
    <location>
        <begin position="323"/>
        <end position="343"/>
    </location>
</feature>
<dbReference type="SUPFAM" id="SSF103473">
    <property type="entry name" value="MFS general substrate transporter"/>
    <property type="match status" value="1"/>
</dbReference>
<evidence type="ECO:0000256" key="2">
    <source>
        <dbReference type="ARBA" id="ARBA00022692"/>
    </source>
</evidence>
<dbReference type="Proteomes" id="UP000799441">
    <property type="component" value="Unassembled WGS sequence"/>
</dbReference>
<feature type="transmembrane region" description="Helical" evidence="5">
    <location>
        <begin position="253"/>
        <end position="269"/>
    </location>
</feature>
<sequence length="445" mass="49253">MAYILTAIFPMSLYRTIIATAIPRITKKFNSVDEIDWHSSAFTLCSTCFQLMWGKVYALYIPNSKICSAAPNSISFIIGRTVAGAGSDDILTGAIVLVAIAVPLPKRPLYNGFFSVVLGLSSVVGPLDRGAIMSNVSWRWCFYINLPIGGAAMLIIFILLKPTESQEPNLSLQQQRAKFDLLGELFLFPCLVCLLLALQWSGSTHAWNNWRVILVFVLFGACLIAFIMVQVFTQKAGTIESHLITNRNMVSTMRFMFNLSAFMQLFMYYSPLWFQDIKGRSAVQCGIDALPLVIALTLASIFSGQTTRCIGYHTPLAMRPSTLLGVGLGLGLQHGHMVAYTVLAPRDVLVGVSLVFFCQSLTSAVFVSIKQNVFSTQLIRRLLGAGTATNSQDIIQGVATNFRNISILVTHNKIPRLSIRQWKGVKDDDVPYPKQRERPANEEFS</sequence>
<evidence type="ECO:0000313" key="7">
    <source>
        <dbReference type="Proteomes" id="UP000799441"/>
    </source>
</evidence>
<accession>A0A9P4UN41</accession>
<feature type="transmembrane region" description="Helical" evidence="5">
    <location>
        <begin position="181"/>
        <end position="200"/>
    </location>
</feature>
<organism evidence="6 7">
    <name type="scientific">Polychaeton citri CBS 116435</name>
    <dbReference type="NCBI Taxonomy" id="1314669"/>
    <lineage>
        <taxon>Eukaryota</taxon>
        <taxon>Fungi</taxon>
        <taxon>Dikarya</taxon>
        <taxon>Ascomycota</taxon>
        <taxon>Pezizomycotina</taxon>
        <taxon>Dothideomycetes</taxon>
        <taxon>Dothideomycetidae</taxon>
        <taxon>Capnodiales</taxon>
        <taxon>Capnodiaceae</taxon>
        <taxon>Polychaeton</taxon>
    </lineage>
</organism>
<dbReference type="InterPro" id="IPR036259">
    <property type="entry name" value="MFS_trans_sf"/>
</dbReference>
<keyword evidence="4 5" id="KW-0472">Membrane</keyword>
<feature type="transmembrane region" description="Helical" evidence="5">
    <location>
        <begin position="212"/>
        <end position="232"/>
    </location>
</feature>
<reference evidence="6" key="1">
    <citation type="journal article" date="2020" name="Stud. Mycol.">
        <title>101 Dothideomycetes genomes: a test case for predicting lifestyles and emergence of pathogens.</title>
        <authorList>
            <person name="Haridas S."/>
            <person name="Albert R."/>
            <person name="Binder M."/>
            <person name="Bloem J."/>
            <person name="Labutti K."/>
            <person name="Salamov A."/>
            <person name="Andreopoulos B."/>
            <person name="Baker S."/>
            <person name="Barry K."/>
            <person name="Bills G."/>
            <person name="Bluhm B."/>
            <person name="Cannon C."/>
            <person name="Castanera R."/>
            <person name="Culley D."/>
            <person name="Daum C."/>
            <person name="Ezra D."/>
            <person name="Gonzalez J."/>
            <person name="Henrissat B."/>
            <person name="Kuo A."/>
            <person name="Liang C."/>
            <person name="Lipzen A."/>
            <person name="Lutzoni F."/>
            <person name="Magnuson J."/>
            <person name="Mondo S."/>
            <person name="Nolan M."/>
            <person name="Ohm R."/>
            <person name="Pangilinan J."/>
            <person name="Park H.-J."/>
            <person name="Ramirez L."/>
            <person name="Alfaro M."/>
            <person name="Sun H."/>
            <person name="Tritt A."/>
            <person name="Yoshinaga Y."/>
            <person name="Zwiers L.-H."/>
            <person name="Turgeon B."/>
            <person name="Goodwin S."/>
            <person name="Spatafora J."/>
            <person name="Crous P."/>
            <person name="Grigoriev I."/>
        </authorList>
    </citation>
    <scope>NUCLEOTIDE SEQUENCE</scope>
    <source>
        <strain evidence="6">CBS 116435</strain>
    </source>
</reference>
<comment type="caution">
    <text evidence="6">The sequence shown here is derived from an EMBL/GenBank/DDBJ whole genome shotgun (WGS) entry which is preliminary data.</text>
</comment>
<evidence type="ECO:0000256" key="3">
    <source>
        <dbReference type="ARBA" id="ARBA00022989"/>
    </source>
</evidence>
<dbReference type="GO" id="GO:0022857">
    <property type="term" value="F:transmembrane transporter activity"/>
    <property type="evidence" value="ECO:0007669"/>
    <property type="project" value="InterPro"/>
</dbReference>
<name>A0A9P4UN41_9PEZI</name>
<feature type="transmembrane region" description="Helical" evidence="5">
    <location>
        <begin position="142"/>
        <end position="160"/>
    </location>
</feature>
<dbReference type="AlphaFoldDB" id="A0A9P4UN41"/>
<evidence type="ECO:0000256" key="4">
    <source>
        <dbReference type="ARBA" id="ARBA00023136"/>
    </source>
</evidence>
<gene>
    <name evidence="6" type="ORF">K431DRAFT_322301</name>
</gene>
<dbReference type="PANTHER" id="PTHR23501">
    <property type="entry name" value="MAJOR FACILITATOR SUPERFAMILY"/>
    <property type="match status" value="1"/>
</dbReference>
<protein>
    <submittedName>
        <fullName evidence="6">MFS general substrate transporter</fullName>
    </submittedName>
</protein>
<feature type="transmembrane region" description="Helical" evidence="5">
    <location>
        <begin position="281"/>
        <end position="302"/>
    </location>
</feature>
<dbReference type="Gene3D" id="1.20.1250.20">
    <property type="entry name" value="MFS general substrate transporter like domains"/>
    <property type="match status" value="1"/>
</dbReference>
<comment type="subcellular location">
    <subcellularLocation>
        <location evidence="1">Membrane</location>
        <topology evidence="1">Multi-pass membrane protein</topology>
    </subcellularLocation>
</comment>
<feature type="transmembrane region" description="Helical" evidence="5">
    <location>
        <begin position="349"/>
        <end position="369"/>
    </location>
</feature>
<dbReference type="Pfam" id="PF07690">
    <property type="entry name" value="MFS_1"/>
    <property type="match status" value="1"/>
</dbReference>